<dbReference type="InterPro" id="IPR019519">
    <property type="entry name" value="Elp5"/>
</dbReference>
<organism evidence="10 11">
    <name type="scientific">Ilex paraguariensis</name>
    <name type="common">yerba mate</name>
    <dbReference type="NCBI Taxonomy" id="185542"/>
    <lineage>
        <taxon>Eukaryota</taxon>
        <taxon>Viridiplantae</taxon>
        <taxon>Streptophyta</taxon>
        <taxon>Embryophyta</taxon>
        <taxon>Tracheophyta</taxon>
        <taxon>Spermatophyta</taxon>
        <taxon>Magnoliopsida</taxon>
        <taxon>eudicotyledons</taxon>
        <taxon>Gunneridae</taxon>
        <taxon>Pentapetalae</taxon>
        <taxon>asterids</taxon>
        <taxon>campanulids</taxon>
        <taxon>Aquifoliales</taxon>
        <taxon>Aquifoliaceae</taxon>
        <taxon>Ilex</taxon>
    </lineage>
</organism>
<evidence type="ECO:0000256" key="1">
    <source>
        <dbReference type="ARBA" id="ARBA00004123"/>
    </source>
</evidence>
<dbReference type="GO" id="GO:0005737">
    <property type="term" value="C:cytoplasm"/>
    <property type="evidence" value="ECO:0007669"/>
    <property type="project" value="UniProtKB-SubCell"/>
</dbReference>
<evidence type="ECO:0000256" key="6">
    <source>
        <dbReference type="ARBA" id="ARBA00022490"/>
    </source>
</evidence>
<comment type="caution">
    <text evidence="10">The sequence shown here is derived from an EMBL/GenBank/DDBJ whole genome shotgun (WGS) entry which is preliminary data.</text>
</comment>
<accession>A0ABC8S0J1</accession>
<keyword evidence="9" id="KW-1133">Transmembrane helix</keyword>
<dbReference type="PANTHER" id="PTHR15641:SF1">
    <property type="entry name" value="ELONGATOR COMPLEX PROTEIN 5"/>
    <property type="match status" value="1"/>
</dbReference>
<comment type="subcellular location">
    <subcellularLocation>
        <location evidence="2">Cytoplasm</location>
    </subcellularLocation>
    <subcellularLocation>
        <location evidence="1">Nucleus</location>
    </subcellularLocation>
</comment>
<proteinExistence type="inferred from homology"/>
<keyword evidence="6" id="KW-0963">Cytoplasm</keyword>
<evidence type="ECO:0000256" key="8">
    <source>
        <dbReference type="ARBA" id="ARBA00023242"/>
    </source>
</evidence>
<evidence type="ECO:0000256" key="2">
    <source>
        <dbReference type="ARBA" id="ARBA00004496"/>
    </source>
</evidence>
<gene>
    <name evidence="10" type="ORF">ILEXP_LOCUS18848</name>
</gene>
<dbReference type="EMBL" id="CAUOFW020002058">
    <property type="protein sequence ID" value="CAK9150694.1"/>
    <property type="molecule type" value="Genomic_DNA"/>
</dbReference>
<feature type="transmembrane region" description="Helical" evidence="9">
    <location>
        <begin position="192"/>
        <end position="213"/>
    </location>
</feature>
<keyword evidence="11" id="KW-1185">Reference proteome</keyword>
<keyword evidence="7" id="KW-0819">tRNA processing</keyword>
<evidence type="ECO:0000256" key="5">
    <source>
        <dbReference type="ARBA" id="ARBA00020264"/>
    </source>
</evidence>
<comment type="similarity">
    <text evidence="4">Belongs to the ELP5 family.</text>
</comment>
<keyword evidence="9" id="KW-0812">Transmembrane</keyword>
<sequence length="218" mass="23135">MGRPQQSSSKKGCGFKLRTFLAGRTSILNCQVTMAESICRALRDGALEGEHAPALTIKDSIDSPFGSVVFNHVLTQLSSNVLAGKSQSKGIVLVALTRSSSFYADLMKSRGNDVASSQNWISVLDCYTDPLGWNDQLMDSGSITNPSAEASVSTSVCKDVRNMDKLVSSILELGKGLVGQGKDRFSVAIDSVIMLSSTGILIGAIVVTVYMCANGQML</sequence>
<protein>
    <recommendedName>
        <fullName evidence="5">Elongator complex protein 5</fullName>
    </recommendedName>
</protein>
<evidence type="ECO:0000313" key="11">
    <source>
        <dbReference type="Proteomes" id="UP001642360"/>
    </source>
</evidence>
<evidence type="ECO:0000256" key="4">
    <source>
        <dbReference type="ARBA" id="ARBA00009567"/>
    </source>
</evidence>
<dbReference type="AlphaFoldDB" id="A0ABC8S0J1"/>
<evidence type="ECO:0000256" key="7">
    <source>
        <dbReference type="ARBA" id="ARBA00022694"/>
    </source>
</evidence>
<name>A0ABC8S0J1_9AQUA</name>
<evidence type="ECO:0000256" key="3">
    <source>
        <dbReference type="ARBA" id="ARBA00005043"/>
    </source>
</evidence>
<evidence type="ECO:0000313" key="10">
    <source>
        <dbReference type="EMBL" id="CAK9150694.1"/>
    </source>
</evidence>
<dbReference type="Proteomes" id="UP001642360">
    <property type="component" value="Unassembled WGS sequence"/>
</dbReference>
<reference evidence="10 11" key="1">
    <citation type="submission" date="2024-02" db="EMBL/GenBank/DDBJ databases">
        <authorList>
            <person name="Vignale AGUSTIN F."/>
            <person name="Sosa J E."/>
            <person name="Modenutti C."/>
        </authorList>
    </citation>
    <scope>NUCLEOTIDE SEQUENCE [LARGE SCALE GENOMIC DNA]</scope>
</reference>
<keyword evidence="8" id="KW-0539">Nucleus</keyword>
<keyword evidence="9" id="KW-0472">Membrane</keyword>
<evidence type="ECO:0000256" key="9">
    <source>
        <dbReference type="SAM" id="Phobius"/>
    </source>
</evidence>
<comment type="pathway">
    <text evidence="3">tRNA modification; 5-methoxycarbonylmethyl-2-thiouridine-tRNA biosynthesis.</text>
</comment>
<dbReference type="PANTHER" id="PTHR15641">
    <property type="entry name" value="ELONGATOR COMPLEX PROTEIN 5"/>
    <property type="match status" value="1"/>
</dbReference>
<dbReference type="GO" id="GO:0005634">
    <property type="term" value="C:nucleus"/>
    <property type="evidence" value="ECO:0007669"/>
    <property type="project" value="UniProtKB-SubCell"/>
</dbReference>
<dbReference type="GO" id="GO:0008033">
    <property type="term" value="P:tRNA processing"/>
    <property type="evidence" value="ECO:0007669"/>
    <property type="project" value="UniProtKB-KW"/>
</dbReference>